<evidence type="ECO:0000256" key="1">
    <source>
        <dbReference type="ARBA" id="ARBA00023002"/>
    </source>
</evidence>
<dbReference type="HOGENOM" id="CLU_034446_2_1_9"/>
<dbReference type="InterPro" id="IPR037062">
    <property type="entry name" value="Malic_N_dom_sf"/>
</dbReference>
<dbReference type="RefSeq" id="WP_013278251.1">
    <property type="nucleotide sequence ID" value="NC_014378.1"/>
</dbReference>
<dbReference type="InterPro" id="IPR036291">
    <property type="entry name" value="NAD(P)-bd_dom_sf"/>
</dbReference>
<feature type="compositionally biased region" description="Basic and acidic residues" evidence="2">
    <location>
        <begin position="14"/>
        <end position="31"/>
    </location>
</feature>
<dbReference type="Proteomes" id="UP000001661">
    <property type="component" value="Chromosome"/>
</dbReference>
<dbReference type="InterPro" id="IPR046346">
    <property type="entry name" value="Aminoacid_DH-like_N_sf"/>
</dbReference>
<accession>D9QQL4</accession>
<dbReference type="SUPFAM" id="SSF53223">
    <property type="entry name" value="Aminoacid dehydrogenase-like, N-terminal domain"/>
    <property type="match status" value="1"/>
</dbReference>
<sequence>MIIKEDALMGYETPEEKEKKEVQNKQVDTKKQQGRKQDRRAKSRTDFLQEIVNDPEKIYKYTDKGRRVAVISNGSSVLHLGEIGADAVLPIVESKVKLLEKYAEVEAVPICLDIMDIDKLAATIKNLAPAYGAIFLEDIAAPECIELQYRLQNQLSIPVYHDDQQGRAIAVLAALYNALQVVDKSLEDLNVVIFGSEIANLAIIELLLTAEVKEVTLYDKFGIFEPKDSKFSLIKKRIDRKSRVNIMETNLEEALDGADVLLGNGFGDILNQHVVHNMKEKPIIFSLADSIAKEAPRMDMFDFEEGEKINSQLVFPGLIKGLLQNRQKRLSLEVQLIAAKIVASLVEKPAADNILPNAFDPEVMNKVTEAVFKGVTTAKTDVDKLKKKEDLSLEVMEYLLD</sequence>
<dbReference type="OrthoDB" id="9805787at2"/>
<dbReference type="InterPro" id="IPR051674">
    <property type="entry name" value="Malate_Decarboxylase"/>
</dbReference>
<dbReference type="GO" id="GO:0051287">
    <property type="term" value="F:NAD binding"/>
    <property type="evidence" value="ECO:0007669"/>
    <property type="project" value="InterPro"/>
</dbReference>
<evidence type="ECO:0000256" key="2">
    <source>
        <dbReference type="SAM" id="MobiDB-lite"/>
    </source>
</evidence>
<evidence type="ECO:0000259" key="4">
    <source>
        <dbReference type="SMART" id="SM01274"/>
    </source>
</evidence>
<dbReference type="STRING" id="574087.Acear_1292"/>
<dbReference type="PANTHER" id="PTHR43237">
    <property type="entry name" value="NADP-DEPENDENT MALIC ENZYME"/>
    <property type="match status" value="1"/>
</dbReference>
<keyword evidence="6" id="KW-1185">Reference proteome</keyword>
<evidence type="ECO:0000259" key="3">
    <source>
        <dbReference type="SMART" id="SM00919"/>
    </source>
</evidence>
<organism evidence="5 6">
    <name type="scientific">Acetohalobium arabaticum (strain ATCC 49924 / DSM 5501 / Z-7288)</name>
    <dbReference type="NCBI Taxonomy" id="574087"/>
    <lineage>
        <taxon>Bacteria</taxon>
        <taxon>Bacillati</taxon>
        <taxon>Bacillota</taxon>
        <taxon>Clostridia</taxon>
        <taxon>Halanaerobiales</taxon>
        <taxon>Halobacteroidaceae</taxon>
        <taxon>Acetohalobium</taxon>
    </lineage>
</organism>
<reference evidence="5 6" key="1">
    <citation type="journal article" date="2010" name="Stand. Genomic Sci.">
        <title>Complete genome sequence of Acetohalobium arabaticum type strain (Z-7288).</title>
        <authorList>
            <person name="Sikorski J."/>
            <person name="Lapidus A."/>
            <person name="Chertkov O."/>
            <person name="Lucas S."/>
            <person name="Copeland A."/>
            <person name="Glavina Del Rio T."/>
            <person name="Nolan M."/>
            <person name="Tice H."/>
            <person name="Cheng J.F."/>
            <person name="Han C."/>
            <person name="Brambilla E."/>
            <person name="Pitluck S."/>
            <person name="Liolios K."/>
            <person name="Ivanova N."/>
            <person name="Mavromatis K."/>
            <person name="Mikhailova N."/>
            <person name="Pati A."/>
            <person name="Bruce D."/>
            <person name="Detter C."/>
            <person name="Tapia R."/>
            <person name="Goodwin L."/>
            <person name="Chen A."/>
            <person name="Palaniappan K."/>
            <person name="Land M."/>
            <person name="Hauser L."/>
            <person name="Chang Y.J."/>
            <person name="Jeffries C.D."/>
            <person name="Rohde M."/>
            <person name="Goker M."/>
            <person name="Spring S."/>
            <person name="Woyke T."/>
            <person name="Bristow J."/>
            <person name="Eisen J.A."/>
            <person name="Markowitz V."/>
            <person name="Hugenholtz P."/>
            <person name="Kyrpides N.C."/>
            <person name="Klenk H.P."/>
        </authorList>
    </citation>
    <scope>NUCLEOTIDE SEQUENCE [LARGE SCALE GENOMIC DNA]</scope>
    <source>
        <strain evidence="6">ATCC 49924 / DSM 5501 / Z-7288</strain>
    </source>
</reference>
<feature type="region of interest" description="Disordered" evidence="2">
    <location>
        <begin position="1"/>
        <end position="43"/>
    </location>
</feature>
<dbReference type="GO" id="GO:0016616">
    <property type="term" value="F:oxidoreductase activity, acting on the CH-OH group of donors, NAD or NADP as acceptor"/>
    <property type="evidence" value="ECO:0007669"/>
    <property type="project" value="InterPro"/>
</dbReference>
<protein>
    <submittedName>
        <fullName evidence="5">Malic protein domain protein</fullName>
    </submittedName>
</protein>
<proteinExistence type="predicted"/>
<feature type="domain" description="Malic enzyme N-terminal" evidence="4">
    <location>
        <begin position="30"/>
        <end position="152"/>
    </location>
</feature>
<gene>
    <name evidence="5" type="ordered locus">Acear_1292</name>
</gene>
<evidence type="ECO:0000313" key="6">
    <source>
        <dbReference type="Proteomes" id="UP000001661"/>
    </source>
</evidence>
<feature type="domain" description="Malic enzyme NAD-binding" evidence="3">
    <location>
        <begin position="164"/>
        <end position="376"/>
    </location>
</feature>
<dbReference type="KEGG" id="aar:Acear_1292"/>
<dbReference type="Pfam" id="PF03949">
    <property type="entry name" value="Malic_M"/>
    <property type="match status" value="1"/>
</dbReference>
<dbReference type="InterPro" id="IPR012302">
    <property type="entry name" value="Malic_NAD-bd"/>
</dbReference>
<dbReference type="Gene3D" id="3.40.50.10380">
    <property type="entry name" value="Malic enzyme, N-terminal domain"/>
    <property type="match status" value="1"/>
</dbReference>
<dbReference type="PANTHER" id="PTHR43237:SF4">
    <property type="entry name" value="NADP-DEPENDENT MALIC ENZYME"/>
    <property type="match status" value="1"/>
</dbReference>
<dbReference type="AlphaFoldDB" id="D9QQL4"/>
<dbReference type="SMART" id="SM00919">
    <property type="entry name" value="Malic_M"/>
    <property type="match status" value="1"/>
</dbReference>
<dbReference type="GO" id="GO:0004470">
    <property type="term" value="F:malic enzyme activity"/>
    <property type="evidence" value="ECO:0007669"/>
    <property type="project" value="InterPro"/>
</dbReference>
<dbReference type="SUPFAM" id="SSF51735">
    <property type="entry name" value="NAD(P)-binding Rossmann-fold domains"/>
    <property type="match status" value="1"/>
</dbReference>
<name>D9QQL4_ACEAZ</name>
<feature type="compositionally biased region" description="Basic residues" evidence="2">
    <location>
        <begin position="32"/>
        <end position="42"/>
    </location>
</feature>
<dbReference type="eggNOG" id="COG0281">
    <property type="taxonomic scope" value="Bacteria"/>
</dbReference>
<dbReference type="Pfam" id="PF00390">
    <property type="entry name" value="malic"/>
    <property type="match status" value="1"/>
</dbReference>
<dbReference type="Gene3D" id="3.40.50.720">
    <property type="entry name" value="NAD(P)-binding Rossmann-like Domain"/>
    <property type="match status" value="1"/>
</dbReference>
<dbReference type="EMBL" id="CP002105">
    <property type="protein sequence ID" value="ADL12805.1"/>
    <property type="molecule type" value="Genomic_DNA"/>
</dbReference>
<dbReference type="SMART" id="SM01274">
    <property type="entry name" value="malic"/>
    <property type="match status" value="1"/>
</dbReference>
<dbReference type="InterPro" id="IPR012301">
    <property type="entry name" value="Malic_N_dom"/>
</dbReference>
<evidence type="ECO:0000313" key="5">
    <source>
        <dbReference type="EMBL" id="ADL12805.1"/>
    </source>
</evidence>
<keyword evidence="1" id="KW-0560">Oxidoreductase</keyword>